<dbReference type="PROSITE" id="PS00028">
    <property type="entry name" value="ZINC_FINGER_C2H2_1"/>
    <property type="match status" value="1"/>
</dbReference>
<reference evidence="2 3" key="2">
    <citation type="submission" date="2018-11" db="EMBL/GenBank/DDBJ databases">
        <authorList>
            <consortium name="Pathogen Informatics"/>
        </authorList>
    </citation>
    <scope>NUCLEOTIDE SEQUENCE [LARGE SCALE GENOMIC DNA]</scope>
    <source>
        <strain evidence="2 3">NST_G2</strain>
    </source>
</reference>
<keyword evidence="3" id="KW-1185">Reference proteome</keyword>
<gene>
    <name evidence="2" type="ORF">SSLN_LOCUS20148</name>
</gene>
<evidence type="ECO:0000313" key="3">
    <source>
        <dbReference type="Proteomes" id="UP000275846"/>
    </source>
</evidence>
<dbReference type="OrthoDB" id="6307357at2759"/>
<accession>A0A183TUK0</accession>
<reference evidence="4" key="1">
    <citation type="submission" date="2016-06" db="UniProtKB">
        <authorList>
            <consortium name="WormBaseParasite"/>
        </authorList>
    </citation>
    <scope>IDENTIFICATION</scope>
</reference>
<dbReference type="InterPro" id="IPR013087">
    <property type="entry name" value="Znf_C2H2_type"/>
</dbReference>
<dbReference type="EMBL" id="UYSU01053157">
    <property type="protein sequence ID" value="VDM06534.1"/>
    <property type="molecule type" value="Genomic_DNA"/>
</dbReference>
<dbReference type="InterPro" id="IPR036236">
    <property type="entry name" value="Znf_C2H2_sf"/>
</dbReference>
<protein>
    <submittedName>
        <fullName evidence="4">C2H2-type domain-containing protein</fullName>
    </submittedName>
</protein>
<proteinExistence type="predicted"/>
<dbReference type="SUPFAM" id="SSF57667">
    <property type="entry name" value="beta-beta-alpha zinc fingers"/>
    <property type="match status" value="1"/>
</dbReference>
<sequence>MAWMLRIPVRSKKVIQLPGLVRVDGSGFRSVKECREPVPGAPTHSRDRRLHCLHCPRAFTHRMGLFGHLLIHDNGIYRNAENTATP</sequence>
<evidence type="ECO:0000313" key="4">
    <source>
        <dbReference type="WBParaSite" id="SSLN_0002089301-mRNA-1"/>
    </source>
</evidence>
<dbReference type="Proteomes" id="UP000275846">
    <property type="component" value="Unassembled WGS sequence"/>
</dbReference>
<organism evidence="4">
    <name type="scientific">Schistocephalus solidus</name>
    <name type="common">Tapeworm</name>
    <dbReference type="NCBI Taxonomy" id="70667"/>
    <lineage>
        <taxon>Eukaryota</taxon>
        <taxon>Metazoa</taxon>
        <taxon>Spiralia</taxon>
        <taxon>Lophotrochozoa</taxon>
        <taxon>Platyhelminthes</taxon>
        <taxon>Cestoda</taxon>
        <taxon>Eucestoda</taxon>
        <taxon>Diphyllobothriidea</taxon>
        <taxon>Diphyllobothriidae</taxon>
        <taxon>Schistocephalus</taxon>
    </lineage>
</organism>
<evidence type="ECO:0000259" key="1">
    <source>
        <dbReference type="PROSITE" id="PS00028"/>
    </source>
</evidence>
<feature type="domain" description="C2H2-type" evidence="1">
    <location>
        <begin position="52"/>
        <end position="72"/>
    </location>
</feature>
<name>A0A183TUK0_SCHSO</name>
<evidence type="ECO:0000313" key="2">
    <source>
        <dbReference type="EMBL" id="VDM06534.1"/>
    </source>
</evidence>
<dbReference type="AlphaFoldDB" id="A0A183TUK0"/>
<dbReference type="WBParaSite" id="SSLN_0002089301-mRNA-1">
    <property type="protein sequence ID" value="SSLN_0002089301-mRNA-1"/>
    <property type="gene ID" value="SSLN_0002089301"/>
</dbReference>